<dbReference type="Pfam" id="PF01850">
    <property type="entry name" value="PIN"/>
    <property type="match status" value="1"/>
</dbReference>
<name>A0A0F3QA56_RICBE</name>
<dbReference type="SUPFAM" id="SSF88723">
    <property type="entry name" value="PIN domain-like"/>
    <property type="match status" value="1"/>
</dbReference>
<dbReference type="AlphaFoldDB" id="A0A0F3QA56"/>
<dbReference type="InterPro" id="IPR002716">
    <property type="entry name" value="PIN_dom"/>
</dbReference>
<feature type="domain" description="PIN" evidence="1">
    <location>
        <begin position="3"/>
        <end position="121"/>
    </location>
</feature>
<evidence type="ECO:0000313" key="2">
    <source>
        <dbReference type="EMBL" id="KJV89470.1"/>
    </source>
</evidence>
<sequence length="130" mass="15199">MKYICDTNFIVRYLVANDQNMFDKAKEIFEKVKTGQIILILEQTTFTEIVFVLSSVYKVSRSEIFTNLSGLLAYKGIHCEKEYYLAALEYYSRHNIHIVDCILLAKAKFLNIPLLTFDQKLLNLFNKNDN</sequence>
<proteinExistence type="predicted"/>
<dbReference type="InterPro" id="IPR029060">
    <property type="entry name" value="PIN-like_dom_sf"/>
</dbReference>
<organism evidence="2 3">
    <name type="scientific">Rickettsia bellii str. RML An4</name>
    <dbReference type="NCBI Taxonomy" id="1359193"/>
    <lineage>
        <taxon>Bacteria</taxon>
        <taxon>Pseudomonadati</taxon>
        <taxon>Pseudomonadota</taxon>
        <taxon>Alphaproteobacteria</taxon>
        <taxon>Rickettsiales</taxon>
        <taxon>Rickettsiaceae</taxon>
        <taxon>Rickettsieae</taxon>
        <taxon>Rickettsia</taxon>
        <taxon>belli group</taxon>
    </lineage>
</organism>
<protein>
    <submittedName>
        <fullName evidence="2">PIN domain protein</fullName>
    </submittedName>
</protein>
<keyword evidence="3" id="KW-1185">Reference proteome</keyword>
<evidence type="ECO:0000259" key="1">
    <source>
        <dbReference type="Pfam" id="PF01850"/>
    </source>
</evidence>
<comment type="caution">
    <text evidence="2">The sequence shown here is derived from an EMBL/GenBank/DDBJ whole genome shotgun (WGS) entry which is preliminary data.</text>
</comment>
<dbReference type="PATRIC" id="fig|1359193.3.peg.431"/>
<gene>
    <name evidence="2" type="ORF">RBEAN4_0448</name>
</gene>
<evidence type="ECO:0000313" key="3">
    <source>
        <dbReference type="Proteomes" id="UP000033661"/>
    </source>
</evidence>
<dbReference type="RefSeq" id="WP_045798819.1">
    <property type="nucleotide sequence ID" value="NZ_LAOI01000001.1"/>
</dbReference>
<dbReference type="Proteomes" id="UP000033661">
    <property type="component" value="Unassembled WGS sequence"/>
</dbReference>
<reference evidence="2 3" key="1">
    <citation type="submission" date="2015-02" db="EMBL/GenBank/DDBJ databases">
        <title>Genome Sequencing of Rickettsiales.</title>
        <authorList>
            <person name="Daugherty S.C."/>
            <person name="Su Q."/>
            <person name="Abolude K."/>
            <person name="Beier-Sexton M."/>
            <person name="Carlyon J.A."/>
            <person name="Carter R."/>
            <person name="Day N.P."/>
            <person name="Dumler S.J."/>
            <person name="Dyachenko V."/>
            <person name="Godinez A."/>
            <person name="Kurtti T.J."/>
            <person name="Lichay M."/>
            <person name="Mullins K.E."/>
            <person name="Ott S."/>
            <person name="Pappas-Brown V."/>
            <person name="Paris D.H."/>
            <person name="Patel P."/>
            <person name="Richards A.L."/>
            <person name="Sadzewicz L."/>
            <person name="Sears K."/>
            <person name="Seidman D."/>
            <person name="Sengamalay N."/>
            <person name="Stenos J."/>
            <person name="Tallon L.J."/>
            <person name="Vincent G."/>
            <person name="Fraser C.M."/>
            <person name="Munderloh U."/>
            <person name="Dunning-Hotopp J.C."/>
        </authorList>
    </citation>
    <scope>NUCLEOTIDE SEQUENCE [LARGE SCALE GENOMIC DNA]</scope>
    <source>
        <strain evidence="2 3">RML An4</strain>
    </source>
</reference>
<dbReference type="EMBL" id="LAOI01000001">
    <property type="protein sequence ID" value="KJV89470.1"/>
    <property type="molecule type" value="Genomic_DNA"/>
</dbReference>
<accession>A0A0F3QA56</accession>
<dbReference type="Gene3D" id="3.40.50.1010">
    <property type="entry name" value="5'-nuclease"/>
    <property type="match status" value="1"/>
</dbReference>